<accession>A0AAV2RTV5</accession>
<keyword evidence="2" id="KW-1185">Reference proteome</keyword>
<reference evidence="1 2" key="1">
    <citation type="submission" date="2024-05" db="EMBL/GenBank/DDBJ databases">
        <authorList>
            <person name="Wallberg A."/>
        </authorList>
    </citation>
    <scope>NUCLEOTIDE SEQUENCE [LARGE SCALE GENOMIC DNA]</scope>
</reference>
<proteinExistence type="predicted"/>
<gene>
    <name evidence="1" type="ORF">MNOR_LOCUS27535</name>
</gene>
<evidence type="ECO:0000313" key="2">
    <source>
        <dbReference type="Proteomes" id="UP001497623"/>
    </source>
</evidence>
<organism evidence="1 2">
    <name type="scientific">Meganyctiphanes norvegica</name>
    <name type="common">Northern krill</name>
    <name type="synonym">Thysanopoda norvegica</name>
    <dbReference type="NCBI Taxonomy" id="48144"/>
    <lineage>
        <taxon>Eukaryota</taxon>
        <taxon>Metazoa</taxon>
        <taxon>Ecdysozoa</taxon>
        <taxon>Arthropoda</taxon>
        <taxon>Crustacea</taxon>
        <taxon>Multicrustacea</taxon>
        <taxon>Malacostraca</taxon>
        <taxon>Eumalacostraca</taxon>
        <taxon>Eucarida</taxon>
        <taxon>Euphausiacea</taxon>
        <taxon>Euphausiidae</taxon>
        <taxon>Meganyctiphanes</taxon>
    </lineage>
</organism>
<dbReference type="EMBL" id="CAXKWB010029121">
    <property type="protein sequence ID" value="CAL4135167.1"/>
    <property type="molecule type" value="Genomic_DNA"/>
</dbReference>
<feature type="non-terminal residue" evidence="1">
    <location>
        <position position="126"/>
    </location>
</feature>
<dbReference type="Proteomes" id="UP001497623">
    <property type="component" value="Unassembled WGS sequence"/>
</dbReference>
<name>A0AAV2RTV5_MEGNR</name>
<dbReference type="AlphaFoldDB" id="A0AAV2RTV5"/>
<comment type="caution">
    <text evidence="1">The sequence shown here is derived from an EMBL/GenBank/DDBJ whole genome shotgun (WGS) entry which is preliminary data.</text>
</comment>
<protein>
    <submittedName>
        <fullName evidence="1">Uncharacterized protein</fullName>
    </submittedName>
</protein>
<sequence length="126" mass="14411">MGLIVALRNLMPKWCTGCEDWYCVKKGDKPKLRCIMCNIGRHECDKNNESITGSGIIWICPECFEINMREGIIEKAKDQTIEVIVSRDNKRKRDEITVEAQVHTEEINASKLNKVNSAMRAQINAE</sequence>
<evidence type="ECO:0000313" key="1">
    <source>
        <dbReference type="EMBL" id="CAL4135167.1"/>
    </source>
</evidence>